<accession>A0A9Q5CIA3</accession>
<proteinExistence type="predicted"/>
<protein>
    <submittedName>
        <fullName evidence="1">Uncharacterized protein</fullName>
    </submittedName>
</protein>
<reference evidence="1" key="1">
    <citation type="submission" date="2020-05" db="EMBL/GenBank/DDBJ databases">
        <title>Genomic insights into acetone-butanol-ethanol (ABE) fermentation by sequencing solventogenic clostridia strains.</title>
        <authorList>
            <person name="Brown S."/>
        </authorList>
    </citation>
    <scope>NUCLEOTIDE SEQUENCE</scope>
    <source>
        <strain evidence="1">DJ126</strain>
    </source>
</reference>
<comment type="caution">
    <text evidence="1">The sequence shown here is derived from an EMBL/GenBank/DDBJ whole genome shotgun (WGS) entry which is preliminary data.</text>
</comment>
<evidence type="ECO:0000313" key="2">
    <source>
        <dbReference type="Proteomes" id="UP000821656"/>
    </source>
</evidence>
<organism evidence="1 2">
    <name type="scientific">Clostridium beijerinckii</name>
    <name type="common">Clostridium MP</name>
    <dbReference type="NCBI Taxonomy" id="1520"/>
    <lineage>
        <taxon>Bacteria</taxon>
        <taxon>Bacillati</taxon>
        <taxon>Bacillota</taxon>
        <taxon>Clostridia</taxon>
        <taxon>Eubacteriales</taxon>
        <taxon>Clostridiaceae</taxon>
        <taxon>Clostridium</taxon>
    </lineage>
</organism>
<dbReference type="AlphaFoldDB" id="A0A9Q5CIA3"/>
<gene>
    <name evidence="1" type="ORF">DFH45_003291</name>
</gene>
<sequence>MNNFTFTVSVKELTDSEQVDSRQLSLFNDAEKTVILK</sequence>
<evidence type="ECO:0000313" key="1">
    <source>
        <dbReference type="EMBL" id="NRV10328.1"/>
    </source>
</evidence>
<dbReference type="Proteomes" id="UP000821656">
    <property type="component" value="Unassembled WGS sequence"/>
</dbReference>
<name>A0A9Q5CIA3_CLOBE</name>
<dbReference type="EMBL" id="JABSXK010000001">
    <property type="protein sequence ID" value="NRV10328.1"/>
    <property type="molecule type" value="Genomic_DNA"/>
</dbReference>